<evidence type="ECO:0000259" key="1">
    <source>
        <dbReference type="PROSITE" id="PS51733"/>
    </source>
</evidence>
<reference evidence="2 3" key="1">
    <citation type="submission" date="2023-03" db="EMBL/GenBank/DDBJ databases">
        <title>Paludisphaera mucosa sp. nov. a novel planctomycete from northern fen.</title>
        <authorList>
            <person name="Ivanova A."/>
        </authorList>
    </citation>
    <scope>NUCLEOTIDE SEQUENCE [LARGE SCALE GENOMIC DNA]</scope>
    <source>
        <strain evidence="2 3">Pla2</strain>
    </source>
</reference>
<protein>
    <submittedName>
        <fullName evidence="2">Lipoate--protein ligase</fullName>
    </submittedName>
</protein>
<keyword evidence="3" id="KW-1185">Reference proteome</keyword>
<dbReference type="InterPro" id="IPR045864">
    <property type="entry name" value="aa-tRNA-synth_II/BPL/LPL"/>
</dbReference>
<accession>A0ABT6FCS2</accession>
<gene>
    <name evidence="2" type="ORF">PZE19_16305</name>
</gene>
<dbReference type="RefSeq" id="WP_277861699.1">
    <property type="nucleotide sequence ID" value="NZ_JARRAG010000002.1"/>
</dbReference>
<proteinExistence type="predicted"/>
<dbReference type="EMBL" id="JARRAG010000002">
    <property type="protein sequence ID" value="MDG3005354.1"/>
    <property type="molecule type" value="Genomic_DNA"/>
</dbReference>
<evidence type="ECO:0000313" key="2">
    <source>
        <dbReference type="EMBL" id="MDG3005354.1"/>
    </source>
</evidence>
<dbReference type="PANTHER" id="PTHR43679:SF2">
    <property type="entry name" value="OCTANOYL-[GCVH]:PROTEIN N-OCTANOYLTRANSFERASE"/>
    <property type="match status" value="1"/>
</dbReference>
<name>A0ABT6FCS2_9BACT</name>
<dbReference type="GO" id="GO:0016874">
    <property type="term" value="F:ligase activity"/>
    <property type="evidence" value="ECO:0007669"/>
    <property type="project" value="UniProtKB-KW"/>
</dbReference>
<dbReference type="Proteomes" id="UP001216907">
    <property type="component" value="Unassembled WGS sequence"/>
</dbReference>
<comment type="caution">
    <text evidence="2">The sequence shown here is derived from an EMBL/GenBank/DDBJ whole genome shotgun (WGS) entry which is preliminary data.</text>
</comment>
<dbReference type="Gene3D" id="3.30.930.10">
    <property type="entry name" value="Bira Bifunctional Protein, Domain 2"/>
    <property type="match status" value="1"/>
</dbReference>
<feature type="domain" description="BPL/LPL catalytic" evidence="1">
    <location>
        <begin position="30"/>
        <end position="220"/>
    </location>
</feature>
<keyword evidence="2" id="KW-0436">Ligase</keyword>
<organism evidence="2 3">
    <name type="scientific">Paludisphaera mucosa</name>
    <dbReference type="NCBI Taxonomy" id="3030827"/>
    <lineage>
        <taxon>Bacteria</taxon>
        <taxon>Pseudomonadati</taxon>
        <taxon>Planctomycetota</taxon>
        <taxon>Planctomycetia</taxon>
        <taxon>Isosphaerales</taxon>
        <taxon>Isosphaeraceae</taxon>
        <taxon>Paludisphaera</taxon>
    </lineage>
</organism>
<dbReference type="InterPro" id="IPR050664">
    <property type="entry name" value="Octanoyltrans_LipM/LipL"/>
</dbReference>
<dbReference type="PANTHER" id="PTHR43679">
    <property type="entry name" value="OCTANOYLTRANSFERASE LIPM-RELATED"/>
    <property type="match status" value="1"/>
</dbReference>
<dbReference type="Pfam" id="PF21948">
    <property type="entry name" value="LplA-B_cat"/>
    <property type="match status" value="1"/>
</dbReference>
<dbReference type="InterPro" id="IPR004143">
    <property type="entry name" value="BPL_LPL_catalytic"/>
</dbReference>
<dbReference type="SUPFAM" id="SSF55681">
    <property type="entry name" value="Class II aaRS and biotin synthetases"/>
    <property type="match status" value="1"/>
</dbReference>
<sequence>MICRVLPYHVAEGPTNMAIDEALLDLVARDPSAAWFRTYGWSTPTLSLGYFQRRAEAEAEPRWRSAARVRRATGGGAIWHEHELTFAVVIPTTHPLARPSTALYRAVHRATADVLAAHGVDARRHADARPDEAGPPPAHPFLCFAGRDGEDLVAGGVKLVGSAQRRRAGAVLQHSSLLLRRAGAVPELAGAADLADVPDDPRTWAERLVGPLVGALGMRPVAADWPAGFWPGVAAIERDVYRNPEWYSKR</sequence>
<evidence type="ECO:0000313" key="3">
    <source>
        <dbReference type="Proteomes" id="UP001216907"/>
    </source>
</evidence>
<dbReference type="PROSITE" id="PS51733">
    <property type="entry name" value="BPL_LPL_CATALYTIC"/>
    <property type="match status" value="1"/>
</dbReference>